<dbReference type="SUPFAM" id="SSF52540">
    <property type="entry name" value="P-loop containing nucleoside triphosphate hydrolases"/>
    <property type="match status" value="1"/>
</dbReference>
<evidence type="ECO:0000256" key="1">
    <source>
        <dbReference type="ARBA" id="ARBA00022741"/>
    </source>
</evidence>
<evidence type="ECO:0000259" key="3">
    <source>
        <dbReference type="Pfam" id="PF00225"/>
    </source>
</evidence>
<proteinExistence type="predicted"/>
<gene>
    <name evidence="4" type="ORF">KIN20_020293</name>
</gene>
<dbReference type="GO" id="GO:0003777">
    <property type="term" value="F:microtubule motor activity"/>
    <property type="evidence" value="ECO:0007669"/>
    <property type="project" value="InterPro"/>
</dbReference>
<dbReference type="GO" id="GO:0008017">
    <property type="term" value="F:microtubule binding"/>
    <property type="evidence" value="ECO:0007669"/>
    <property type="project" value="InterPro"/>
</dbReference>
<comment type="caution">
    <text evidence="4">The sequence shown here is derived from an EMBL/GenBank/DDBJ whole genome shotgun (WGS) entry which is preliminary data.</text>
</comment>
<dbReference type="Pfam" id="PF00225">
    <property type="entry name" value="Kinesin"/>
    <property type="match status" value="1"/>
</dbReference>
<protein>
    <recommendedName>
        <fullName evidence="3">Kinesin motor domain-containing protein</fullName>
    </recommendedName>
</protein>
<accession>A0AAD5MM82</accession>
<organism evidence="4 5">
    <name type="scientific">Parelaphostrongylus tenuis</name>
    <name type="common">Meningeal worm</name>
    <dbReference type="NCBI Taxonomy" id="148309"/>
    <lineage>
        <taxon>Eukaryota</taxon>
        <taxon>Metazoa</taxon>
        <taxon>Ecdysozoa</taxon>
        <taxon>Nematoda</taxon>
        <taxon>Chromadorea</taxon>
        <taxon>Rhabditida</taxon>
        <taxon>Rhabditina</taxon>
        <taxon>Rhabditomorpha</taxon>
        <taxon>Strongyloidea</taxon>
        <taxon>Metastrongylidae</taxon>
        <taxon>Parelaphostrongylus</taxon>
    </lineage>
</organism>
<dbReference type="AlphaFoldDB" id="A0AAD5MM82"/>
<dbReference type="GO" id="GO:0005524">
    <property type="term" value="F:ATP binding"/>
    <property type="evidence" value="ECO:0007669"/>
    <property type="project" value="UniProtKB-KW"/>
</dbReference>
<evidence type="ECO:0000313" key="4">
    <source>
        <dbReference type="EMBL" id="KAJ1361115.1"/>
    </source>
</evidence>
<evidence type="ECO:0000256" key="2">
    <source>
        <dbReference type="ARBA" id="ARBA00022840"/>
    </source>
</evidence>
<keyword evidence="1" id="KW-0547">Nucleotide-binding</keyword>
<dbReference type="InterPro" id="IPR027417">
    <property type="entry name" value="P-loop_NTPase"/>
</dbReference>
<dbReference type="GO" id="GO:0007018">
    <property type="term" value="P:microtubule-based movement"/>
    <property type="evidence" value="ECO:0007669"/>
    <property type="project" value="InterPro"/>
</dbReference>
<reference evidence="4" key="1">
    <citation type="submission" date="2021-06" db="EMBL/GenBank/DDBJ databases">
        <title>Parelaphostrongylus tenuis whole genome reference sequence.</title>
        <authorList>
            <person name="Garwood T.J."/>
            <person name="Larsen P.A."/>
            <person name="Fountain-Jones N.M."/>
            <person name="Garbe J.R."/>
            <person name="Macchietto M.G."/>
            <person name="Kania S.A."/>
            <person name="Gerhold R.W."/>
            <person name="Richards J.E."/>
            <person name="Wolf T.M."/>
        </authorList>
    </citation>
    <scope>NUCLEOTIDE SEQUENCE</scope>
    <source>
        <strain evidence="4">MNPRO001-30</strain>
        <tissue evidence="4">Meninges</tissue>
    </source>
</reference>
<feature type="domain" description="Kinesin motor" evidence="3">
    <location>
        <begin position="7"/>
        <end position="57"/>
    </location>
</feature>
<keyword evidence="5" id="KW-1185">Reference proteome</keyword>
<sequence length="96" mass="10834">MARAYKPQFEFKASFLEVYNEELYDLLAERNKLELKMSSGSTTIHGLRSYDIGNADDGALSQFILRISSILAFSSLSPIHRSKWSLNMSRVDLTAA</sequence>
<dbReference type="Proteomes" id="UP001196413">
    <property type="component" value="Unassembled WGS sequence"/>
</dbReference>
<name>A0AAD5MM82_PARTN</name>
<dbReference type="Gene3D" id="3.40.850.10">
    <property type="entry name" value="Kinesin motor domain"/>
    <property type="match status" value="1"/>
</dbReference>
<dbReference type="InterPro" id="IPR001752">
    <property type="entry name" value="Kinesin_motor_dom"/>
</dbReference>
<dbReference type="InterPro" id="IPR036961">
    <property type="entry name" value="Kinesin_motor_dom_sf"/>
</dbReference>
<dbReference type="EMBL" id="JAHQIW010004116">
    <property type="protein sequence ID" value="KAJ1361115.1"/>
    <property type="molecule type" value="Genomic_DNA"/>
</dbReference>
<evidence type="ECO:0000313" key="5">
    <source>
        <dbReference type="Proteomes" id="UP001196413"/>
    </source>
</evidence>
<keyword evidence="2" id="KW-0067">ATP-binding</keyword>